<dbReference type="Gene3D" id="1.10.287.110">
    <property type="entry name" value="DnaJ domain"/>
    <property type="match status" value="1"/>
</dbReference>
<organism evidence="3 4">
    <name type="scientific">Tribonema minus</name>
    <dbReference type="NCBI Taxonomy" id="303371"/>
    <lineage>
        <taxon>Eukaryota</taxon>
        <taxon>Sar</taxon>
        <taxon>Stramenopiles</taxon>
        <taxon>Ochrophyta</taxon>
        <taxon>PX clade</taxon>
        <taxon>Xanthophyceae</taxon>
        <taxon>Tribonematales</taxon>
        <taxon>Tribonemataceae</taxon>
        <taxon>Tribonema</taxon>
    </lineage>
</organism>
<dbReference type="InterPro" id="IPR026894">
    <property type="entry name" value="DnaJ_X"/>
</dbReference>
<keyword evidence="4" id="KW-1185">Reference proteome</keyword>
<dbReference type="PANTHER" id="PTHR44094">
    <property type="entry name" value="DNAJ HEAT SHOCK N-TERMINAL DOMAIN-CONTAINING PROTEIN"/>
    <property type="match status" value="1"/>
</dbReference>
<dbReference type="AlphaFoldDB" id="A0A835YVI9"/>
<feature type="domain" description="J" evidence="2">
    <location>
        <begin position="171"/>
        <end position="236"/>
    </location>
</feature>
<dbReference type="SUPFAM" id="SSF46565">
    <property type="entry name" value="Chaperone J-domain"/>
    <property type="match status" value="1"/>
</dbReference>
<dbReference type="PRINTS" id="PR00625">
    <property type="entry name" value="JDOMAIN"/>
</dbReference>
<proteinExistence type="predicted"/>
<gene>
    <name evidence="3" type="ORF">JKP88DRAFT_348900</name>
</gene>
<evidence type="ECO:0000256" key="1">
    <source>
        <dbReference type="SAM" id="MobiDB-lite"/>
    </source>
</evidence>
<reference evidence="3" key="1">
    <citation type="submission" date="2021-02" db="EMBL/GenBank/DDBJ databases">
        <title>First Annotated Genome of the Yellow-green Alga Tribonema minus.</title>
        <authorList>
            <person name="Mahan K.M."/>
        </authorList>
    </citation>
    <scope>NUCLEOTIDE SEQUENCE</scope>
    <source>
        <strain evidence="3">UTEX B ZZ1240</strain>
    </source>
</reference>
<dbReference type="SMART" id="SM00271">
    <property type="entry name" value="DnaJ"/>
    <property type="match status" value="1"/>
</dbReference>
<dbReference type="InterPro" id="IPR001623">
    <property type="entry name" value="DnaJ_domain"/>
</dbReference>
<comment type="caution">
    <text evidence="3">The sequence shown here is derived from an EMBL/GenBank/DDBJ whole genome shotgun (WGS) entry which is preliminary data.</text>
</comment>
<accession>A0A835YVI9</accession>
<dbReference type="PANTHER" id="PTHR44094:SF8">
    <property type="entry name" value="DNAJ HEAT SHOCK N-TERMINAL DOMAIN-CONTAINING PROTEIN-RELATED"/>
    <property type="match status" value="1"/>
</dbReference>
<sequence>MGGLQSGIGSILKGVGGGAAVVVAAPIAGVKHGGIGGLLLGAVGGVVAGAGLAVTGVAIGSAQILRGVWNTGGAIAGTIDGKEWDEATGRWIVYNLDEEAAIVADMDAAGYLEYLRQAKLKSHPAVIAAAAETAKQEEEAKAAAAAAPAEPGSATTAAVPPSPPKEVFETEFYDALGVAPGASQGEIKKAYYKMALQLHPDKNAGDVEAAQRFQVVGEAYQTLSDEQLREQYDKFGRAGMEAAPMMESTAFFAMVFGSEKFEALVGEMKMAAAMRGKEEAAEAGTPQLARAAEVLKQWKREVQLAKNLAVLLAPYVAKEIDDAAFEAQMDEAAKELAGTPFGCTLLATIGYVYIAQAKGELGGVGAIVGALKASGHNMGTRYRVTRSVYGVAKSQASGHNMCTRYHVTRSVFGVAKSQAKGHNMGTRSVYGVAKSQAKIQAATQHLQKMGIAEGASRAALDPELIKQAAERMLEMVWRMSVLEIEATLNSACKKLLRDRAVSEDARTARAKGLLIIGTVFRKYGGSAASGISDVGERMGMTNTPAADAAKPE</sequence>
<dbReference type="EMBL" id="JAFCMP010000246">
    <property type="protein sequence ID" value="KAG5182462.1"/>
    <property type="molecule type" value="Genomic_DNA"/>
</dbReference>
<dbReference type="InterPro" id="IPR052423">
    <property type="entry name" value="EMIR"/>
</dbReference>
<evidence type="ECO:0000259" key="2">
    <source>
        <dbReference type="PROSITE" id="PS50076"/>
    </source>
</evidence>
<dbReference type="PROSITE" id="PS00636">
    <property type="entry name" value="DNAJ_1"/>
    <property type="match status" value="1"/>
</dbReference>
<dbReference type="CDD" id="cd06257">
    <property type="entry name" value="DnaJ"/>
    <property type="match status" value="1"/>
</dbReference>
<feature type="compositionally biased region" description="Low complexity" evidence="1">
    <location>
        <begin position="142"/>
        <end position="159"/>
    </location>
</feature>
<dbReference type="InterPro" id="IPR018253">
    <property type="entry name" value="DnaJ_domain_CS"/>
</dbReference>
<evidence type="ECO:0000313" key="3">
    <source>
        <dbReference type="EMBL" id="KAG5182462.1"/>
    </source>
</evidence>
<evidence type="ECO:0000313" key="4">
    <source>
        <dbReference type="Proteomes" id="UP000664859"/>
    </source>
</evidence>
<dbReference type="Proteomes" id="UP000664859">
    <property type="component" value="Unassembled WGS sequence"/>
</dbReference>
<dbReference type="PROSITE" id="PS50076">
    <property type="entry name" value="DNAJ_2"/>
    <property type="match status" value="1"/>
</dbReference>
<feature type="region of interest" description="Disordered" evidence="1">
    <location>
        <begin position="139"/>
        <end position="163"/>
    </location>
</feature>
<dbReference type="Pfam" id="PF00226">
    <property type="entry name" value="DnaJ"/>
    <property type="match status" value="1"/>
</dbReference>
<dbReference type="OrthoDB" id="10250354at2759"/>
<dbReference type="Pfam" id="PF14308">
    <property type="entry name" value="DnaJ-X"/>
    <property type="match status" value="1"/>
</dbReference>
<protein>
    <recommendedName>
        <fullName evidence="2">J domain-containing protein</fullName>
    </recommendedName>
</protein>
<name>A0A835YVI9_9STRA</name>
<dbReference type="InterPro" id="IPR036869">
    <property type="entry name" value="J_dom_sf"/>
</dbReference>